<organism evidence="2 3">
    <name type="scientific">Cognaticolwellia beringensis</name>
    <dbReference type="NCBI Taxonomy" id="1967665"/>
    <lineage>
        <taxon>Bacteria</taxon>
        <taxon>Pseudomonadati</taxon>
        <taxon>Pseudomonadota</taxon>
        <taxon>Gammaproteobacteria</taxon>
        <taxon>Alteromonadales</taxon>
        <taxon>Colwelliaceae</taxon>
        <taxon>Cognaticolwellia</taxon>
    </lineage>
</organism>
<keyword evidence="1" id="KW-1133">Transmembrane helix</keyword>
<keyword evidence="1" id="KW-0812">Transmembrane</keyword>
<name>A0A222G8B5_9GAMM</name>
<gene>
    <name evidence="2" type="ORF">B5D82_09865</name>
</gene>
<feature type="transmembrane region" description="Helical" evidence="1">
    <location>
        <begin position="36"/>
        <end position="60"/>
    </location>
</feature>
<dbReference type="RefSeq" id="WP_081151196.1">
    <property type="nucleotide sequence ID" value="NZ_CP020465.1"/>
</dbReference>
<keyword evidence="3" id="KW-1185">Reference proteome</keyword>
<sequence>MEANIQINKVLRILGGLVSMLFLFIVYISLFSNEIIAIGMVICGFIFILLVAPVCIYGYISGKILDKLPTNLVDVIKGKLLIDKN</sequence>
<dbReference type="OrthoDB" id="9849763at2"/>
<protein>
    <submittedName>
        <fullName evidence="2">Uncharacterized protein</fullName>
    </submittedName>
</protein>
<evidence type="ECO:0000313" key="2">
    <source>
        <dbReference type="EMBL" id="ASP48040.1"/>
    </source>
</evidence>
<evidence type="ECO:0000313" key="3">
    <source>
        <dbReference type="Proteomes" id="UP000202259"/>
    </source>
</evidence>
<accession>A0A222G8B5</accession>
<feature type="transmembrane region" description="Helical" evidence="1">
    <location>
        <begin position="12"/>
        <end position="30"/>
    </location>
</feature>
<evidence type="ECO:0000256" key="1">
    <source>
        <dbReference type="SAM" id="Phobius"/>
    </source>
</evidence>
<dbReference type="KEGG" id="cber:B5D82_09865"/>
<keyword evidence="1" id="KW-0472">Membrane</keyword>
<reference evidence="2 3" key="1">
    <citation type="submission" date="2017-08" db="EMBL/GenBank/DDBJ databases">
        <title>Complete genome of Colwellia sp. NB097-1, a psychrophile bacterium ioslated from Bering Sea.</title>
        <authorList>
            <person name="Chen X."/>
        </authorList>
    </citation>
    <scope>NUCLEOTIDE SEQUENCE [LARGE SCALE GENOMIC DNA]</scope>
    <source>
        <strain evidence="2 3">NB097-1</strain>
    </source>
</reference>
<proteinExistence type="predicted"/>
<dbReference type="AlphaFoldDB" id="A0A222G8B5"/>
<dbReference type="EMBL" id="CP020465">
    <property type="protein sequence ID" value="ASP48040.1"/>
    <property type="molecule type" value="Genomic_DNA"/>
</dbReference>
<dbReference type="Proteomes" id="UP000202259">
    <property type="component" value="Chromosome"/>
</dbReference>